<dbReference type="InterPro" id="IPR036465">
    <property type="entry name" value="vWFA_dom_sf"/>
</dbReference>
<dbReference type="Gene3D" id="3.40.50.410">
    <property type="entry name" value="von Willebrand factor, type A domain"/>
    <property type="match status" value="1"/>
</dbReference>
<dbReference type="InterPro" id="IPR002035">
    <property type="entry name" value="VWF_A"/>
</dbReference>
<dbReference type="CDD" id="cd00198">
    <property type="entry name" value="vWFA"/>
    <property type="match status" value="1"/>
</dbReference>
<keyword evidence="5" id="KW-1185">Reference proteome</keyword>
<accession>A0AAF1BWY7</accession>
<feature type="compositionally biased region" description="Low complexity" evidence="1">
    <location>
        <begin position="59"/>
        <end position="79"/>
    </location>
</feature>
<dbReference type="KEGG" id="sbil:SANBI_002437"/>
<dbReference type="PROSITE" id="PS50234">
    <property type="entry name" value="VWFA"/>
    <property type="match status" value="1"/>
</dbReference>
<name>A0AAF1BWY7_9MICO</name>
<dbReference type="Pfam" id="PF01345">
    <property type="entry name" value="DUF11"/>
    <property type="match status" value="1"/>
</dbReference>
<dbReference type="Proteomes" id="UP001304340">
    <property type="component" value="Chromosome"/>
</dbReference>
<dbReference type="SMART" id="SM00327">
    <property type="entry name" value="VWA"/>
    <property type="match status" value="1"/>
</dbReference>
<dbReference type="NCBIfam" id="TIGR01451">
    <property type="entry name" value="B_ant_repeat"/>
    <property type="match status" value="1"/>
</dbReference>
<dbReference type="SUPFAM" id="SSF53300">
    <property type="entry name" value="vWA-like"/>
    <property type="match status" value="1"/>
</dbReference>
<feature type="compositionally biased region" description="Pro residues" evidence="1">
    <location>
        <begin position="80"/>
        <end position="135"/>
    </location>
</feature>
<evidence type="ECO:0000313" key="4">
    <source>
        <dbReference type="EMBL" id="WPF81166.1"/>
    </source>
</evidence>
<dbReference type="InterPro" id="IPR001434">
    <property type="entry name" value="OmcB-like_DUF11"/>
</dbReference>
<protein>
    <submittedName>
        <fullName evidence="4">LPXTG cell wall anchor domain-containing protein</fullName>
    </submittedName>
</protein>
<evidence type="ECO:0000256" key="2">
    <source>
        <dbReference type="SAM" id="Phobius"/>
    </source>
</evidence>
<feature type="transmembrane region" description="Helical" evidence="2">
    <location>
        <begin position="1480"/>
        <end position="1499"/>
    </location>
</feature>
<dbReference type="EMBL" id="CP138359">
    <property type="protein sequence ID" value="WPF81166.1"/>
    <property type="molecule type" value="Genomic_DNA"/>
</dbReference>
<dbReference type="RefSeq" id="WP_319155374.1">
    <property type="nucleotide sequence ID" value="NZ_CP138359.1"/>
</dbReference>
<evidence type="ECO:0000313" key="5">
    <source>
        <dbReference type="Proteomes" id="UP001304340"/>
    </source>
</evidence>
<evidence type="ECO:0000256" key="1">
    <source>
        <dbReference type="SAM" id="MobiDB-lite"/>
    </source>
</evidence>
<organism evidence="4 5">
    <name type="scientific">Sanguibacter biliveldensis</name>
    <dbReference type="NCBI Taxonomy" id="3030830"/>
    <lineage>
        <taxon>Bacteria</taxon>
        <taxon>Bacillati</taxon>
        <taxon>Actinomycetota</taxon>
        <taxon>Actinomycetes</taxon>
        <taxon>Micrococcales</taxon>
        <taxon>Sanguibacteraceae</taxon>
        <taxon>Sanguibacter</taxon>
    </lineage>
</organism>
<feature type="domain" description="VWFA" evidence="3">
    <location>
        <begin position="338"/>
        <end position="524"/>
    </location>
</feature>
<feature type="compositionally biased region" description="Low complexity" evidence="1">
    <location>
        <begin position="157"/>
        <end position="169"/>
    </location>
</feature>
<dbReference type="PANTHER" id="PTHR24216:SF65">
    <property type="entry name" value="PAXILLIN-LIKE PROTEIN 1"/>
    <property type="match status" value="1"/>
</dbReference>
<reference evidence="5" key="1">
    <citation type="submission" date="2023-11" db="EMBL/GenBank/DDBJ databases">
        <authorList>
            <person name="Helweg L.P."/>
            <person name="Kiel A."/>
            <person name="Hitz F."/>
            <person name="Ruckert-Reed C."/>
            <person name="Busche T."/>
            <person name="Kaltschmidt B."/>
            <person name="Kaltschmidt C."/>
        </authorList>
    </citation>
    <scope>NUCLEOTIDE SEQUENCE [LARGE SCALE GENOMIC DNA]</scope>
    <source>
        <strain evidence="5">4.1</strain>
    </source>
</reference>
<gene>
    <name evidence="4" type="ORF">SANBI_002437</name>
</gene>
<dbReference type="Pfam" id="PF19403">
    <property type="entry name" value="SpaA_2"/>
    <property type="match status" value="2"/>
</dbReference>
<sequence length="1513" mass="152982">MKRRAGSLAGGGLRSLAGRARFAVVVVPSLVLGGVVSGAALPPAPAAASEELVETARTAASAPSPDDLASVDPAQTTVPDPAPVVEPEPVPPVVEEPAPPDPVDPAPPAVEPAPVDPVPVGPAAPGPTTPEPTVPDPATDEPATPTSPAPAPQSRSAAPQPGVTDAAAAADDEVVPAVVPDPATTQSVVTVKVGGIRTTLTQVSPLAGVTLQLFDGGTAGATTPRLEPWATCVSDATGDCSFVVPETGDGGVNRDARFWVKQAGAAPSGYFANATLAVGGDTTSQTYQFRTGLQLRGGTTYTSTTDFMVSSGRGFTASGGIWQSSLADPGLPAQCGLRVALVVDLSGSVGRYITEMRGAASTFVDSLTGTPSSVALFTFADNAPAATGANLGLTPVSTPAGAQTVKNRIASYTAGFDTNWDRGLYQVAASSTAFDVAVVLTDGNPTVYAAHEGPGDLTRFREVENGIFSANAVKAEGTRVIAVGVGDGLGGAPDNLRAISGPAAGSDYYQTDDYAEAGEALRDLALGTCNGSVSVVKQVVPSSTTGETVTGATPSGGWTFEASTSSPGVTPSEQSGTTVSGTGAVNFPLQYAGGSSTATVSVTEQQKDGFTLVTQASKRAVCTDIATGDPVEVTNHPDDALGFSVDAPATAAITCTVYNRAPQPQASLTVDKEWVVNGTTYTEGNQPIGLAAQLTVAQTPQPWSSPRDGFVEGAQVEVAETTAITGRDLCEVTGSRITERDGQTVDLPVPSTITLEAGDGNRLTVTNTVTCEAELTLVKQVAGGPAQPTDWALDAVAPDGSLPGPSGATGTPGATALVTPGVRYPLVESGDGRYVQTIRPGAVLVPPSTGSWQCEQVTADGTVVPGFNDGINGGVTVPLGFRVRCTSVNQSATLTLVKEVVNDDTGTAEPADWTLTATPTGDVPEDVVAESVTGSTEGVTVQVRPGTVYDLTESGPEGYALASLECSTGPGATFVPATSVSLAALDSVTCVFVNDDVPPPPSWLLSKTSDPADGTVVTEGQTVTYTLHAVNDGQVDVLGATAVDDLTDVLDDATLVEPLDPSLALDAETGLLTWQLPDLVVGAAEATVQYAVVVSEVETAGTLHNVVTAGTPGGRCPAELPPVGRELAAATFLAGAVQALVENGCETDHPTGEVDLSVAKTHAAVVDDAVDSGSGQRLDYTVEVTNVGVDPAADVVVTDPLPDSVDYVEGTLVAPAGWTAQIVDGLLTATSDGDLAAGEVATFTYAVLVGDVPRAVPGGAHDDIVNTACVSSAGLDADLADNCATDTVPVKSVAVTALAVCVDDTPYVSYEVTPSNVVGDPVVALLWWTAAAYEARDVTIAAADTAALLADGASQVDRVTLPDGWVQGDTITGEQLWPGAAVDADGDPVAWPGWTQRADGTWFLDPAAPFYELRGETVVEVRVNPSTGSALLYPPATPDCDANPPVVDPPTVAPASGAVPRGGRGVVSSPSYLPRTGAEIGAAALLGTGLLALGAMLVGSRRRRDGLTRDGRL</sequence>
<dbReference type="NCBIfam" id="TIGR01167">
    <property type="entry name" value="LPXTG_anchor"/>
    <property type="match status" value="1"/>
</dbReference>
<dbReference type="InterPro" id="IPR045826">
    <property type="entry name" value="SpaA_PFL_dom_2"/>
</dbReference>
<dbReference type="Pfam" id="PF00092">
    <property type="entry name" value="VWA"/>
    <property type="match status" value="1"/>
</dbReference>
<keyword evidence="2" id="KW-0472">Membrane</keyword>
<dbReference type="PANTHER" id="PTHR24216">
    <property type="entry name" value="PAXILLIN-RELATED"/>
    <property type="match status" value="1"/>
</dbReference>
<feature type="region of interest" description="Disordered" evidence="1">
    <location>
        <begin position="55"/>
        <end position="169"/>
    </location>
</feature>
<keyword evidence="2" id="KW-1133">Transmembrane helix</keyword>
<evidence type="ECO:0000259" key="3">
    <source>
        <dbReference type="PROSITE" id="PS50234"/>
    </source>
</evidence>
<dbReference type="Pfam" id="PF25549">
    <property type="entry name" value="DUF7927"/>
    <property type="match status" value="1"/>
</dbReference>
<dbReference type="InterPro" id="IPR047589">
    <property type="entry name" value="DUF11_rpt"/>
</dbReference>
<proteinExistence type="predicted"/>
<keyword evidence="2" id="KW-0812">Transmembrane</keyword>
<dbReference type="InterPro" id="IPR057687">
    <property type="entry name" value="DUF7927"/>
</dbReference>